<reference evidence="1 2" key="1">
    <citation type="journal article" date="2014" name="Nat. Commun.">
        <title>Molecular traces of alternative social organization in a termite genome.</title>
        <authorList>
            <person name="Terrapon N."/>
            <person name="Li C."/>
            <person name="Robertson H.M."/>
            <person name="Ji L."/>
            <person name="Meng X."/>
            <person name="Booth W."/>
            <person name="Chen Z."/>
            <person name="Childers C.P."/>
            <person name="Glastad K.M."/>
            <person name="Gokhale K."/>
            <person name="Gowin J."/>
            <person name="Gronenberg W."/>
            <person name="Hermansen R.A."/>
            <person name="Hu H."/>
            <person name="Hunt B.G."/>
            <person name="Huylmans A.K."/>
            <person name="Khalil S.M."/>
            <person name="Mitchell R.D."/>
            <person name="Munoz-Torres M.C."/>
            <person name="Mustard J.A."/>
            <person name="Pan H."/>
            <person name="Reese J.T."/>
            <person name="Scharf M.E."/>
            <person name="Sun F."/>
            <person name="Vogel H."/>
            <person name="Xiao J."/>
            <person name="Yang W."/>
            <person name="Yang Z."/>
            <person name="Yang Z."/>
            <person name="Zhou J."/>
            <person name="Zhu J."/>
            <person name="Brent C.S."/>
            <person name="Elsik C.G."/>
            <person name="Goodisman M.A."/>
            <person name="Liberles D.A."/>
            <person name="Roe R.M."/>
            <person name="Vargo E.L."/>
            <person name="Vilcinskas A."/>
            <person name="Wang J."/>
            <person name="Bornberg-Bauer E."/>
            <person name="Korb J."/>
            <person name="Zhang G."/>
            <person name="Liebig J."/>
        </authorList>
    </citation>
    <scope>NUCLEOTIDE SEQUENCE [LARGE SCALE GENOMIC DNA]</scope>
    <source>
        <tissue evidence="1">Whole organism</tissue>
    </source>
</reference>
<dbReference type="AlphaFoldDB" id="A0A067R4W2"/>
<organism evidence="1 2">
    <name type="scientific">Zootermopsis nevadensis</name>
    <name type="common">Dampwood termite</name>
    <dbReference type="NCBI Taxonomy" id="136037"/>
    <lineage>
        <taxon>Eukaryota</taxon>
        <taxon>Metazoa</taxon>
        <taxon>Ecdysozoa</taxon>
        <taxon>Arthropoda</taxon>
        <taxon>Hexapoda</taxon>
        <taxon>Insecta</taxon>
        <taxon>Pterygota</taxon>
        <taxon>Neoptera</taxon>
        <taxon>Polyneoptera</taxon>
        <taxon>Dictyoptera</taxon>
        <taxon>Blattodea</taxon>
        <taxon>Blattoidea</taxon>
        <taxon>Termitoidae</taxon>
        <taxon>Termopsidae</taxon>
        <taxon>Zootermopsis</taxon>
    </lineage>
</organism>
<evidence type="ECO:0000313" key="2">
    <source>
        <dbReference type="Proteomes" id="UP000027135"/>
    </source>
</evidence>
<keyword evidence="2" id="KW-1185">Reference proteome</keyword>
<dbReference type="InParanoid" id="A0A067R4W2"/>
<dbReference type="Proteomes" id="UP000027135">
    <property type="component" value="Unassembled WGS sequence"/>
</dbReference>
<sequence>MSLTEPSSVDSHVSDDNIIFSNVTLSGSYELPIGVIVFLSQYRGTFKIQTKTSSGEFESHDTRNIHHRSALNTATSSLDSSESHGTVGITEMPSSCFGYCNFFTLRTSRLACTILVPILLGVAQLLLNEDDHHHQEVCQFLVS</sequence>
<proteinExistence type="predicted"/>
<protein>
    <submittedName>
        <fullName evidence="1">Uncharacterized protein</fullName>
    </submittedName>
</protein>
<accession>A0A067R4W2</accession>
<evidence type="ECO:0000313" key="1">
    <source>
        <dbReference type="EMBL" id="KDR18299.1"/>
    </source>
</evidence>
<name>A0A067R4W2_ZOONE</name>
<gene>
    <name evidence="1" type="ORF">L798_07793</name>
</gene>
<dbReference type="EMBL" id="KK852694">
    <property type="protein sequence ID" value="KDR18299.1"/>
    <property type="molecule type" value="Genomic_DNA"/>
</dbReference>